<organism evidence="1">
    <name type="scientific">bioreactor metagenome</name>
    <dbReference type="NCBI Taxonomy" id="1076179"/>
    <lineage>
        <taxon>unclassified sequences</taxon>
        <taxon>metagenomes</taxon>
        <taxon>ecological metagenomes</taxon>
    </lineage>
</organism>
<name>A0A645HTX0_9ZZZZ</name>
<comment type="caution">
    <text evidence="1">The sequence shown here is derived from an EMBL/GenBank/DDBJ whole genome shotgun (WGS) entry which is preliminary data.</text>
</comment>
<dbReference type="EMBL" id="VSSQ01099437">
    <property type="protein sequence ID" value="MPN42016.1"/>
    <property type="molecule type" value="Genomic_DNA"/>
</dbReference>
<evidence type="ECO:0000313" key="1">
    <source>
        <dbReference type="EMBL" id="MPN42016.1"/>
    </source>
</evidence>
<reference evidence="1" key="1">
    <citation type="submission" date="2019-08" db="EMBL/GenBank/DDBJ databases">
        <authorList>
            <person name="Kucharzyk K."/>
            <person name="Murdoch R.W."/>
            <person name="Higgins S."/>
            <person name="Loffler F."/>
        </authorList>
    </citation>
    <scope>NUCLEOTIDE SEQUENCE</scope>
</reference>
<proteinExistence type="predicted"/>
<dbReference type="AlphaFoldDB" id="A0A645HTX0"/>
<protein>
    <submittedName>
        <fullName evidence="1">Uncharacterized protein</fullName>
    </submittedName>
</protein>
<accession>A0A645HTX0</accession>
<sequence length="77" mass="9466">MRHPESRYRMTQTFIQFLIRDNLFFNVIISIKSMMVGKHHSVIHRKNIDIIFIHSVERIIRFHPVDLFQILTQLYRE</sequence>
<gene>
    <name evidence="1" type="ORF">SDC9_189572</name>
</gene>